<keyword evidence="3" id="KW-1185">Reference proteome</keyword>
<dbReference type="Proteomes" id="UP001500218">
    <property type="component" value="Unassembled WGS sequence"/>
</dbReference>
<protein>
    <submittedName>
        <fullName evidence="2">Uncharacterized protein</fullName>
    </submittedName>
</protein>
<feature type="transmembrane region" description="Helical" evidence="1">
    <location>
        <begin position="124"/>
        <end position="145"/>
    </location>
</feature>
<accession>A0ABP4YI47</accession>
<comment type="caution">
    <text evidence="2">The sequence shown here is derived from an EMBL/GenBank/DDBJ whole genome shotgun (WGS) entry which is preliminary data.</text>
</comment>
<feature type="transmembrane region" description="Helical" evidence="1">
    <location>
        <begin position="86"/>
        <end position="112"/>
    </location>
</feature>
<dbReference type="EMBL" id="BAAALT010000156">
    <property type="protein sequence ID" value="GAA1818489.1"/>
    <property type="molecule type" value="Genomic_DNA"/>
</dbReference>
<feature type="transmembrane region" description="Helical" evidence="1">
    <location>
        <begin position="46"/>
        <end position="66"/>
    </location>
</feature>
<sequence>MTALIIHPALRTANRTVLVWSGVLAVGVCGWVISVGDLIAGGKLGSTGYVCAAVGMFVVIAMVTGLSHPVNRRLLHPDSRNNAHPVLAASLVVVGWYVTLTAVVGILAAAVGLNSENGVATATWYAWLIGGAVAIAGCIAAYVYADRR</sequence>
<proteinExistence type="predicted"/>
<keyword evidence="1" id="KW-0472">Membrane</keyword>
<organism evidence="2 3">
    <name type="scientific">Luedemannella flava</name>
    <dbReference type="NCBI Taxonomy" id="349316"/>
    <lineage>
        <taxon>Bacteria</taxon>
        <taxon>Bacillati</taxon>
        <taxon>Actinomycetota</taxon>
        <taxon>Actinomycetes</taxon>
        <taxon>Micromonosporales</taxon>
        <taxon>Micromonosporaceae</taxon>
        <taxon>Luedemannella</taxon>
    </lineage>
</organism>
<name>A0ABP4YI47_9ACTN</name>
<keyword evidence="1" id="KW-0812">Transmembrane</keyword>
<reference evidence="3" key="1">
    <citation type="journal article" date="2019" name="Int. J. Syst. Evol. Microbiol.">
        <title>The Global Catalogue of Microorganisms (GCM) 10K type strain sequencing project: providing services to taxonomists for standard genome sequencing and annotation.</title>
        <authorList>
            <consortium name="The Broad Institute Genomics Platform"/>
            <consortium name="The Broad Institute Genome Sequencing Center for Infectious Disease"/>
            <person name="Wu L."/>
            <person name="Ma J."/>
        </authorList>
    </citation>
    <scope>NUCLEOTIDE SEQUENCE [LARGE SCALE GENOMIC DNA]</scope>
    <source>
        <strain evidence="3">JCM 13250</strain>
    </source>
</reference>
<evidence type="ECO:0000313" key="2">
    <source>
        <dbReference type="EMBL" id="GAA1818489.1"/>
    </source>
</evidence>
<dbReference type="RefSeq" id="WP_344135460.1">
    <property type="nucleotide sequence ID" value="NZ_BAAALT010000156.1"/>
</dbReference>
<evidence type="ECO:0000256" key="1">
    <source>
        <dbReference type="SAM" id="Phobius"/>
    </source>
</evidence>
<feature type="transmembrane region" description="Helical" evidence="1">
    <location>
        <begin position="17"/>
        <end position="40"/>
    </location>
</feature>
<gene>
    <name evidence="2" type="ORF">GCM10009682_43910</name>
</gene>
<keyword evidence="1" id="KW-1133">Transmembrane helix</keyword>
<evidence type="ECO:0000313" key="3">
    <source>
        <dbReference type="Proteomes" id="UP001500218"/>
    </source>
</evidence>